<dbReference type="Proteomes" id="UP000278398">
    <property type="component" value="Unassembled WGS sequence"/>
</dbReference>
<dbReference type="CDD" id="cd01400">
    <property type="entry name" value="6PGL"/>
    <property type="match status" value="1"/>
</dbReference>
<dbReference type="RefSeq" id="WP_126698806.1">
    <property type="nucleotide sequence ID" value="NZ_RWKW01000026.1"/>
</dbReference>
<reference evidence="9 10" key="1">
    <citation type="submission" date="2018-12" db="EMBL/GenBank/DDBJ databases">
        <title>Mesorhizobium carbonis sp. nov., isolated from coal mine water.</title>
        <authorList>
            <person name="Xin W."/>
            <person name="Xu Z."/>
            <person name="Xiang F."/>
            <person name="Zhang J."/>
            <person name="Xi L."/>
            <person name="Liu J."/>
        </authorList>
    </citation>
    <scope>NUCLEOTIDE SEQUENCE [LARGE SCALE GENOMIC DNA]</scope>
    <source>
        <strain evidence="9 10">B2.3</strain>
    </source>
</reference>
<name>A0A3S0A8G9_9HYPH</name>
<evidence type="ECO:0000256" key="7">
    <source>
        <dbReference type="RuleBase" id="RU365095"/>
    </source>
</evidence>
<accession>A0A3S0A8G9</accession>
<proteinExistence type="inferred from homology"/>
<dbReference type="GO" id="GO:0006098">
    <property type="term" value="P:pentose-phosphate shunt"/>
    <property type="evidence" value="ECO:0007669"/>
    <property type="project" value="UniProtKB-UniPathway"/>
</dbReference>
<dbReference type="InterPro" id="IPR005900">
    <property type="entry name" value="6-phosphogluconolactonase_DevB"/>
</dbReference>
<evidence type="ECO:0000313" key="9">
    <source>
        <dbReference type="EMBL" id="RST87066.1"/>
    </source>
</evidence>
<evidence type="ECO:0000313" key="10">
    <source>
        <dbReference type="Proteomes" id="UP000278398"/>
    </source>
</evidence>
<feature type="domain" description="Glucosamine/galactosamine-6-phosphate isomerase" evidence="8">
    <location>
        <begin position="13"/>
        <end position="225"/>
    </location>
</feature>
<evidence type="ECO:0000256" key="3">
    <source>
        <dbReference type="ARBA" id="ARBA00004961"/>
    </source>
</evidence>
<dbReference type="EC" id="3.1.1.31" evidence="5 7"/>
<protein>
    <recommendedName>
        <fullName evidence="6 7">6-phosphogluconolactonase</fullName>
        <shortName evidence="7">6PGL</shortName>
        <ecNumber evidence="5 7">3.1.1.31</ecNumber>
    </recommendedName>
</protein>
<dbReference type="GO" id="GO:0017057">
    <property type="term" value="F:6-phosphogluconolactonase activity"/>
    <property type="evidence" value="ECO:0007669"/>
    <property type="project" value="UniProtKB-UniRule"/>
</dbReference>
<evidence type="ECO:0000259" key="8">
    <source>
        <dbReference type="Pfam" id="PF01182"/>
    </source>
</evidence>
<dbReference type="EMBL" id="RWKW01000026">
    <property type="protein sequence ID" value="RST87066.1"/>
    <property type="molecule type" value="Genomic_DNA"/>
</dbReference>
<dbReference type="SUPFAM" id="SSF100950">
    <property type="entry name" value="NagB/RpiA/CoA transferase-like"/>
    <property type="match status" value="1"/>
</dbReference>
<evidence type="ECO:0000256" key="1">
    <source>
        <dbReference type="ARBA" id="ARBA00000832"/>
    </source>
</evidence>
<comment type="function">
    <text evidence="2 7">Hydrolysis of 6-phosphogluconolactone to 6-phosphogluconate.</text>
</comment>
<comment type="pathway">
    <text evidence="3 7">Carbohydrate degradation; pentose phosphate pathway; D-ribulose 5-phosphate from D-glucose 6-phosphate (oxidative stage): step 2/3.</text>
</comment>
<organism evidence="9 10">
    <name type="scientific">Aquibium carbonis</name>
    <dbReference type="NCBI Taxonomy" id="2495581"/>
    <lineage>
        <taxon>Bacteria</taxon>
        <taxon>Pseudomonadati</taxon>
        <taxon>Pseudomonadota</taxon>
        <taxon>Alphaproteobacteria</taxon>
        <taxon>Hyphomicrobiales</taxon>
        <taxon>Phyllobacteriaceae</taxon>
        <taxon>Aquibium</taxon>
    </lineage>
</organism>
<evidence type="ECO:0000256" key="4">
    <source>
        <dbReference type="ARBA" id="ARBA00010662"/>
    </source>
</evidence>
<dbReference type="GO" id="GO:0005975">
    <property type="term" value="P:carbohydrate metabolic process"/>
    <property type="evidence" value="ECO:0007669"/>
    <property type="project" value="UniProtKB-UniRule"/>
</dbReference>
<dbReference type="PANTHER" id="PTHR11054:SF0">
    <property type="entry name" value="6-PHOSPHOGLUCONOLACTONASE"/>
    <property type="match status" value="1"/>
</dbReference>
<evidence type="ECO:0000256" key="2">
    <source>
        <dbReference type="ARBA" id="ARBA00002681"/>
    </source>
</evidence>
<dbReference type="UniPathway" id="UPA00115">
    <property type="reaction ID" value="UER00409"/>
</dbReference>
<comment type="catalytic activity">
    <reaction evidence="1 7">
        <text>6-phospho-D-glucono-1,5-lactone + H2O = 6-phospho-D-gluconate + H(+)</text>
        <dbReference type="Rhea" id="RHEA:12556"/>
        <dbReference type="ChEBI" id="CHEBI:15377"/>
        <dbReference type="ChEBI" id="CHEBI:15378"/>
        <dbReference type="ChEBI" id="CHEBI:57955"/>
        <dbReference type="ChEBI" id="CHEBI:58759"/>
        <dbReference type="EC" id="3.1.1.31"/>
    </reaction>
</comment>
<dbReference type="Pfam" id="PF01182">
    <property type="entry name" value="Glucosamine_iso"/>
    <property type="match status" value="1"/>
</dbReference>
<dbReference type="NCBIfam" id="TIGR01198">
    <property type="entry name" value="pgl"/>
    <property type="match status" value="1"/>
</dbReference>
<keyword evidence="10" id="KW-1185">Reference proteome</keyword>
<keyword evidence="7 9" id="KW-0378">Hydrolase</keyword>
<dbReference type="InterPro" id="IPR039104">
    <property type="entry name" value="6PGL"/>
</dbReference>
<gene>
    <name evidence="7 9" type="primary">pgl</name>
    <name evidence="9" type="ORF">EJC49_07295</name>
</gene>
<comment type="caution">
    <text evidence="9">The sequence shown here is derived from an EMBL/GenBank/DDBJ whole genome shotgun (WGS) entry which is preliminary data.</text>
</comment>
<sequence>MGERGVDRTDFSTPQDLAHSLADAVANALREAMRERGGATLAVSGGTTPVRFFEALSAQDLDWSKVSVTLVDERYVPPSSDRSNERLARMHLLRGPAETAHLIPLYSEADSVEVAAQRADLRMLEILFPIDVVVLGMGHDGHTASFFPDAENLEELLDPLTRQAVFAVHAVSAGEPRLTLALARIASARMLVLHIEGSEKRDVLNAALAAPEARLPIRRVLDAAETTPIIYWAPSQEA</sequence>
<dbReference type="InterPro" id="IPR006148">
    <property type="entry name" value="Glc/Gal-6P_isomerase"/>
</dbReference>
<evidence type="ECO:0000256" key="5">
    <source>
        <dbReference type="ARBA" id="ARBA00013198"/>
    </source>
</evidence>
<dbReference type="AlphaFoldDB" id="A0A3S0A8G9"/>
<dbReference type="OrthoDB" id="9810967at2"/>
<comment type="similarity">
    <text evidence="4 7">Belongs to the glucosamine/galactosamine-6-phosphate isomerase family. 6-phosphogluconolactonase subfamily.</text>
</comment>
<evidence type="ECO:0000256" key="6">
    <source>
        <dbReference type="ARBA" id="ARBA00020337"/>
    </source>
</evidence>
<dbReference type="Gene3D" id="3.40.50.1360">
    <property type="match status" value="1"/>
</dbReference>
<dbReference type="PANTHER" id="PTHR11054">
    <property type="entry name" value="6-PHOSPHOGLUCONOLACTONASE"/>
    <property type="match status" value="1"/>
</dbReference>
<dbReference type="InterPro" id="IPR037171">
    <property type="entry name" value="NagB/RpiA_transferase-like"/>
</dbReference>